<keyword evidence="4 10" id="KW-0812">Transmembrane</keyword>
<feature type="transmembrane region" description="Helical" evidence="10">
    <location>
        <begin position="269"/>
        <end position="294"/>
    </location>
</feature>
<feature type="transmembrane region" description="Helical" evidence="10">
    <location>
        <begin position="42"/>
        <end position="64"/>
    </location>
</feature>
<dbReference type="GO" id="GO:0005886">
    <property type="term" value="C:plasma membrane"/>
    <property type="evidence" value="ECO:0007669"/>
    <property type="project" value="UniProtKB-SubCell"/>
</dbReference>
<dbReference type="EMBL" id="MT479013">
    <property type="protein sequence ID" value="QPX50344.1"/>
    <property type="molecule type" value="mRNA"/>
</dbReference>
<evidence type="ECO:0000256" key="5">
    <source>
        <dbReference type="ARBA" id="ARBA00022725"/>
    </source>
</evidence>
<gene>
    <name evidence="11" type="primary">OR25</name>
</gene>
<keyword evidence="8 10" id="KW-0675">Receptor</keyword>
<dbReference type="InterPro" id="IPR004117">
    <property type="entry name" value="7tm6_olfct_rcpt"/>
</dbReference>
<keyword evidence="5 10" id="KW-0552">Olfaction</keyword>
<keyword evidence="6 10" id="KW-1133">Transmembrane helix</keyword>
<dbReference type="GO" id="GO:0007165">
    <property type="term" value="P:signal transduction"/>
    <property type="evidence" value="ECO:0007669"/>
    <property type="project" value="UniProtKB-KW"/>
</dbReference>
<keyword evidence="2" id="KW-1003">Cell membrane</keyword>
<keyword evidence="7 10" id="KW-0472">Membrane</keyword>
<feature type="transmembrane region" description="Helical" evidence="10">
    <location>
        <begin position="359"/>
        <end position="381"/>
    </location>
</feature>
<comment type="caution">
    <text evidence="10">Lacks conserved residue(s) required for the propagation of feature annotation.</text>
</comment>
<dbReference type="Pfam" id="PF02949">
    <property type="entry name" value="7tm_6"/>
    <property type="match status" value="1"/>
</dbReference>
<proteinExistence type="evidence at transcript level"/>
<evidence type="ECO:0000256" key="2">
    <source>
        <dbReference type="ARBA" id="ARBA00022475"/>
    </source>
</evidence>
<evidence type="ECO:0000256" key="4">
    <source>
        <dbReference type="ARBA" id="ARBA00022692"/>
    </source>
</evidence>
<dbReference type="GO" id="GO:0004984">
    <property type="term" value="F:olfactory receptor activity"/>
    <property type="evidence" value="ECO:0007669"/>
    <property type="project" value="InterPro"/>
</dbReference>
<comment type="subcellular location">
    <subcellularLocation>
        <location evidence="1 10">Cell membrane</location>
        <topology evidence="1 10">Multi-pass membrane protein</topology>
    </subcellularLocation>
</comment>
<dbReference type="OrthoDB" id="7548151at2759"/>
<accession>A0A7T3KAG7</accession>
<protein>
    <recommendedName>
        <fullName evidence="10">Odorant receptor</fullName>
    </recommendedName>
</protein>
<evidence type="ECO:0000256" key="1">
    <source>
        <dbReference type="ARBA" id="ARBA00004651"/>
    </source>
</evidence>
<organism evidence="11">
    <name type="scientific">Helicoverpa armigera</name>
    <name type="common">Cotton bollworm</name>
    <name type="synonym">Heliothis armigera</name>
    <dbReference type="NCBI Taxonomy" id="29058"/>
    <lineage>
        <taxon>Eukaryota</taxon>
        <taxon>Metazoa</taxon>
        <taxon>Ecdysozoa</taxon>
        <taxon>Arthropoda</taxon>
        <taxon>Hexapoda</taxon>
        <taxon>Insecta</taxon>
        <taxon>Pterygota</taxon>
        <taxon>Neoptera</taxon>
        <taxon>Endopterygota</taxon>
        <taxon>Lepidoptera</taxon>
        <taxon>Glossata</taxon>
        <taxon>Ditrysia</taxon>
        <taxon>Noctuoidea</taxon>
        <taxon>Noctuidae</taxon>
        <taxon>Heliothinae</taxon>
        <taxon>Helicoverpa</taxon>
    </lineage>
</organism>
<evidence type="ECO:0000256" key="6">
    <source>
        <dbReference type="ARBA" id="ARBA00022989"/>
    </source>
</evidence>
<dbReference type="PANTHER" id="PTHR21137">
    <property type="entry name" value="ODORANT RECEPTOR"/>
    <property type="match status" value="1"/>
</dbReference>
<evidence type="ECO:0000256" key="10">
    <source>
        <dbReference type="RuleBase" id="RU351113"/>
    </source>
</evidence>
<dbReference type="PANTHER" id="PTHR21137:SF35">
    <property type="entry name" value="ODORANT RECEPTOR 19A-RELATED"/>
    <property type="match status" value="1"/>
</dbReference>
<reference evidence="11" key="1">
    <citation type="journal article" date="2021" name="Mol. Biol.">
        <title>Odorant Receptors for Detecting Flowering Plant Cues Are Functionally Conserved across Moths and Butterflies.</title>
        <authorList>
            <person name="Guo M."/>
            <person name="Du L."/>
            <person name="Chen Q."/>
            <person name="Feng Y."/>
            <person name="Zhang J."/>
            <person name="Zhang X."/>
            <person name="Tian K."/>
            <person name="Cao S."/>
            <person name="Huang T."/>
            <person name="Jacquin-Joly E."/>
            <person name="Wang G."/>
            <person name="Liu Y."/>
        </authorList>
    </citation>
    <scope>NUCLEOTIDE SEQUENCE</scope>
    <source>
        <tissue evidence="11">Antenna</tissue>
    </source>
</reference>
<evidence type="ECO:0000256" key="9">
    <source>
        <dbReference type="ARBA" id="ARBA00023224"/>
    </source>
</evidence>
<sequence>MGTDVDSIMPSDQSRMFDPPLTVLKIFGVWEGRTPSKYYKTFSFLFLFVSWFFYNFLLTLSLVYTPRSVELFLRELMFYFTEISITSKFLTVLLLRNKILEVFSVIDSDEFVGDYENKDGILYRTNKGYSLCWKVYNVLANIDYTCVIIMPVVIDLIQGTKSVLPICNYYFLSEDFRDSHFVILYLYQSIGMYGHMMYNLNMDSLAWGLLAVGIAQIKVLNKNFTDLKLSAEESKLPLEIQDNIQKTRLFKLLRHYEAILNYCDAIQNLLSVTFFFQFSFGALTTCVIMCSLLMPGTMVYRIFLVIYFFAMAGQIAVPGFFGTLLTHESQELVTAAYNCEWIERSQSFKRTLILFRERAGTPIIISGMKMFSLSLVTFVAIMKTTYSFFTLIRNAQET</sequence>
<dbReference type="GO" id="GO:0005549">
    <property type="term" value="F:odorant binding"/>
    <property type="evidence" value="ECO:0007669"/>
    <property type="project" value="InterPro"/>
</dbReference>
<feature type="transmembrane region" description="Helical" evidence="10">
    <location>
        <begin position="300"/>
        <end position="321"/>
    </location>
</feature>
<keyword evidence="3 10" id="KW-0716">Sensory transduction</keyword>
<evidence type="ECO:0000313" key="11">
    <source>
        <dbReference type="EMBL" id="QPX50344.1"/>
    </source>
</evidence>
<comment type="similarity">
    <text evidence="10">Belongs to the insect chemoreceptor superfamily. Heteromeric odorant receptor channel (TC 1.A.69) family.</text>
</comment>
<name>A0A7T3KAG7_HELAM</name>
<keyword evidence="9 10" id="KW-0807">Transducer</keyword>
<evidence type="ECO:0000256" key="7">
    <source>
        <dbReference type="ARBA" id="ARBA00023136"/>
    </source>
</evidence>
<evidence type="ECO:0000256" key="8">
    <source>
        <dbReference type="ARBA" id="ARBA00023170"/>
    </source>
</evidence>
<evidence type="ECO:0000256" key="3">
    <source>
        <dbReference type="ARBA" id="ARBA00022606"/>
    </source>
</evidence>
<dbReference type="AlphaFoldDB" id="A0A7T3KAG7"/>